<dbReference type="PRINTS" id="PR00237">
    <property type="entry name" value="GPCRRHODOPSN"/>
</dbReference>
<organism evidence="8 9">
    <name type="scientific">Paramuricea clavata</name>
    <name type="common">Red gorgonian</name>
    <name type="synonym">Violescent sea-whip</name>
    <dbReference type="NCBI Taxonomy" id="317549"/>
    <lineage>
        <taxon>Eukaryota</taxon>
        <taxon>Metazoa</taxon>
        <taxon>Cnidaria</taxon>
        <taxon>Anthozoa</taxon>
        <taxon>Octocorallia</taxon>
        <taxon>Malacalcyonacea</taxon>
        <taxon>Plexauridae</taxon>
        <taxon>Paramuricea</taxon>
    </lineage>
</organism>
<proteinExistence type="predicted"/>
<evidence type="ECO:0000313" key="9">
    <source>
        <dbReference type="Proteomes" id="UP001152795"/>
    </source>
</evidence>
<keyword evidence="6 8" id="KW-0675">Receptor</keyword>
<protein>
    <submittedName>
        <fullName evidence="8">Galanin receptor type 1-like</fullName>
    </submittedName>
</protein>
<evidence type="ECO:0000256" key="1">
    <source>
        <dbReference type="ARBA" id="ARBA00004141"/>
    </source>
</evidence>
<dbReference type="Pfam" id="PF00001">
    <property type="entry name" value="7tm_1"/>
    <property type="match status" value="1"/>
</dbReference>
<dbReference type="AlphaFoldDB" id="A0A7D9HMP7"/>
<dbReference type="OrthoDB" id="5951670at2759"/>
<dbReference type="Proteomes" id="UP001152795">
    <property type="component" value="Unassembled WGS sequence"/>
</dbReference>
<sequence length="314" mass="36039">MGKTAYDVYRYSDIVVLVFGIIGNTLVVVSMLTQAMKSNYYFLVLQLAICDLGVLIIYLSDHINSHMLLEQFLDSSTKRYCFGLHISLFFQVAGLGMMLIISMLRYRAIVHPWKPTISRQKLKVVCALVYIVGFIAGYGTYVPVCFMNDAAVVYKKFYFGYFVFCFYFFPPIFMAVVYYKIGRAVIEQNKHMKSICSSPVRRSAPNSSFNTLKFIRNRRTVLVCICTALCYGVGNIPFSVWFMCYVVAGEYHLLMKYVWVEYLASVLRVAGSHSVNPLIYGILDKKLFTFWKCCRKKNSKQKTRETLTDPVASV</sequence>
<dbReference type="PROSITE" id="PS50262">
    <property type="entry name" value="G_PROTEIN_RECEP_F1_2"/>
    <property type="match status" value="1"/>
</dbReference>
<dbReference type="SUPFAM" id="SSF81321">
    <property type="entry name" value="Family A G protein-coupled receptor-like"/>
    <property type="match status" value="1"/>
</dbReference>
<evidence type="ECO:0000256" key="2">
    <source>
        <dbReference type="ARBA" id="ARBA00022692"/>
    </source>
</evidence>
<evidence type="ECO:0000256" key="5">
    <source>
        <dbReference type="ARBA" id="ARBA00023136"/>
    </source>
</evidence>
<accession>A0A7D9HMP7</accession>
<gene>
    <name evidence="8" type="ORF">PACLA_8A084292</name>
</gene>
<dbReference type="InterPro" id="IPR017452">
    <property type="entry name" value="GPCR_Rhodpsn_7TM"/>
</dbReference>
<dbReference type="EMBL" id="CACRXK020001211">
    <property type="protein sequence ID" value="CAB3987656.1"/>
    <property type="molecule type" value="Genomic_DNA"/>
</dbReference>
<dbReference type="PANTHER" id="PTHR45695">
    <property type="entry name" value="LEUCOKININ RECEPTOR-RELATED"/>
    <property type="match status" value="1"/>
</dbReference>
<keyword evidence="5" id="KW-0472">Membrane</keyword>
<dbReference type="Gene3D" id="1.20.1070.10">
    <property type="entry name" value="Rhodopsin 7-helix transmembrane proteins"/>
    <property type="match status" value="1"/>
</dbReference>
<evidence type="ECO:0000256" key="3">
    <source>
        <dbReference type="ARBA" id="ARBA00022989"/>
    </source>
</evidence>
<keyword evidence="9" id="KW-1185">Reference proteome</keyword>
<dbReference type="InterPro" id="IPR000276">
    <property type="entry name" value="GPCR_Rhodpsn"/>
</dbReference>
<comment type="caution">
    <text evidence="8">The sequence shown here is derived from an EMBL/GenBank/DDBJ whole genome shotgun (WGS) entry which is preliminary data.</text>
</comment>
<keyword evidence="7" id="KW-0807">Transducer</keyword>
<keyword evidence="3" id="KW-1133">Transmembrane helix</keyword>
<dbReference type="PANTHER" id="PTHR45695:SF9">
    <property type="entry name" value="LEUCOKININ RECEPTOR"/>
    <property type="match status" value="1"/>
</dbReference>
<dbReference type="CDD" id="cd00637">
    <property type="entry name" value="7tm_classA_rhodopsin-like"/>
    <property type="match status" value="1"/>
</dbReference>
<name>A0A7D9HMP7_PARCT</name>
<keyword evidence="4" id="KW-0297">G-protein coupled receptor</keyword>
<evidence type="ECO:0000256" key="6">
    <source>
        <dbReference type="ARBA" id="ARBA00023170"/>
    </source>
</evidence>
<reference evidence="8" key="1">
    <citation type="submission" date="2020-04" db="EMBL/GenBank/DDBJ databases">
        <authorList>
            <person name="Alioto T."/>
            <person name="Alioto T."/>
            <person name="Gomez Garrido J."/>
        </authorList>
    </citation>
    <scope>NUCLEOTIDE SEQUENCE</scope>
    <source>
        <strain evidence="8">A484AB</strain>
    </source>
</reference>
<dbReference type="GO" id="GO:0005886">
    <property type="term" value="C:plasma membrane"/>
    <property type="evidence" value="ECO:0007669"/>
    <property type="project" value="TreeGrafter"/>
</dbReference>
<dbReference type="GO" id="GO:0004930">
    <property type="term" value="F:G protein-coupled receptor activity"/>
    <property type="evidence" value="ECO:0007669"/>
    <property type="project" value="UniProtKB-KW"/>
</dbReference>
<evidence type="ECO:0000256" key="4">
    <source>
        <dbReference type="ARBA" id="ARBA00023040"/>
    </source>
</evidence>
<evidence type="ECO:0000256" key="7">
    <source>
        <dbReference type="ARBA" id="ARBA00023224"/>
    </source>
</evidence>
<comment type="subcellular location">
    <subcellularLocation>
        <location evidence="1">Membrane</location>
        <topology evidence="1">Multi-pass membrane protein</topology>
    </subcellularLocation>
</comment>
<keyword evidence="2" id="KW-0812">Transmembrane</keyword>
<evidence type="ECO:0000313" key="8">
    <source>
        <dbReference type="EMBL" id="CAB3987656.1"/>
    </source>
</evidence>